<dbReference type="Proteomes" id="UP000055035">
    <property type="component" value="Unassembled WGS sequence"/>
</dbReference>
<comment type="caution">
    <text evidence="2">The sequence shown here is derived from an EMBL/GenBank/DDBJ whole genome shotgun (WGS) entry which is preliminary data.</text>
</comment>
<evidence type="ECO:0000313" key="2">
    <source>
        <dbReference type="EMBL" id="KTD17265.1"/>
    </source>
</evidence>
<dbReference type="RefSeq" id="WP_058471037.1">
    <property type="nucleotide sequence ID" value="NZ_CAAAIC010000003.1"/>
</dbReference>
<proteinExistence type="predicted"/>
<organism evidence="2 3">
    <name type="scientific">Legionella jordanis</name>
    <dbReference type="NCBI Taxonomy" id="456"/>
    <lineage>
        <taxon>Bacteria</taxon>
        <taxon>Pseudomonadati</taxon>
        <taxon>Pseudomonadota</taxon>
        <taxon>Gammaproteobacteria</taxon>
        <taxon>Legionellales</taxon>
        <taxon>Legionellaceae</taxon>
        <taxon>Legionella</taxon>
    </lineage>
</organism>
<protein>
    <recommendedName>
        <fullName evidence="4">Cadherin domain-containing protein</fullName>
    </recommendedName>
</protein>
<dbReference type="OrthoDB" id="5649759at2"/>
<keyword evidence="1" id="KW-0732">Signal</keyword>
<gene>
    <name evidence="2" type="ORF">Ljor_1571</name>
</gene>
<keyword evidence="3" id="KW-1185">Reference proteome</keyword>
<name>A0A0W0VAV4_9GAMM</name>
<dbReference type="CDD" id="cd11304">
    <property type="entry name" value="Cadherin_repeat"/>
    <property type="match status" value="1"/>
</dbReference>
<dbReference type="Gene3D" id="2.60.40.10">
    <property type="entry name" value="Immunoglobulins"/>
    <property type="match status" value="1"/>
</dbReference>
<feature type="signal peptide" evidence="1">
    <location>
        <begin position="1"/>
        <end position="20"/>
    </location>
</feature>
<dbReference type="InterPro" id="IPR013783">
    <property type="entry name" value="Ig-like_fold"/>
</dbReference>
<feature type="chain" id="PRO_5006914632" description="Cadherin domain-containing protein" evidence="1">
    <location>
        <begin position="21"/>
        <end position="119"/>
    </location>
</feature>
<dbReference type="EMBL" id="LNYJ01000011">
    <property type="protein sequence ID" value="KTD17265.1"/>
    <property type="molecule type" value="Genomic_DNA"/>
</dbReference>
<sequence length="119" mass="13117">MRAYPIFALLLVLVSTMATANIACDKFQKPKLIKSLDNWDIIATTKAEIKIAPYFSGDDLSYSISYHAINPRNNLSIDAHSGVISVDAEAQDNFDLRVTAKNACGLASGRFNIQIDEEH</sequence>
<accession>A0A0W0VAV4</accession>
<evidence type="ECO:0008006" key="4">
    <source>
        <dbReference type="Google" id="ProtNLM"/>
    </source>
</evidence>
<evidence type="ECO:0000313" key="3">
    <source>
        <dbReference type="Proteomes" id="UP000055035"/>
    </source>
</evidence>
<dbReference type="STRING" id="456.Ljor_1571"/>
<evidence type="ECO:0000256" key="1">
    <source>
        <dbReference type="SAM" id="SignalP"/>
    </source>
</evidence>
<reference evidence="2 3" key="1">
    <citation type="submission" date="2015-11" db="EMBL/GenBank/DDBJ databases">
        <title>Genomic analysis of 38 Legionella species identifies large and diverse effector repertoires.</title>
        <authorList>
            <person name="Burstein D."/>
            <person name="Amaro F."/>
            <person name="Zusman T."/>
            <person name="Lifshitz Z."/>
            <person name="Cohen O."/>
            <person name="Gilbert J.A."/>
            <person name="Pupko T."/>
            <person name="Shuman H.A."/>
            <person name="Segal G."/>
        </authorList>
    </citation>
    <scope>NUCLEOTIDE SEQUENCE [LARGE SCALE GENOMIC DNA]</scope>
    <source>
        <strain evidence="2 3">BL-540</strain>
    </source>
</reference>
<dbReference type="AlphaFoldDB" id="A0A0W0VAV4"/>
<dbReference type="PATRIC" id="fig|456.5.peg.1678"/>